<reference evidence="1" key="1">
    <citation type="submission" date="2020-05" db="EMBL/GenBank/DDBJ databases">
        <title>WGS assembly of Panicum virgatum.</title>
        <authorList>
            <person name="Lovell J.T."/>
            <person name="Jenkins J."/>
            <person name="Shu S."/>
            <person name="Juenger T.E."/>
            <person name="Schmutz J."/>
        </authorList>
    </citation>
    <scope>NUCLEOTIDE SEQUENCE</scope>
    <source>
        <strain evidence="1">AP13</strain>
    </source>
</reference>
<dbReference type="AlphaFoldDB" id="A0A8T0P8Y1"/>
<sequence length="116" mass="13095">MQPSSRFLFINSAIPSSLMCPRRICQRSVLLGSALATLAAETEPCKVQPLRTYKFEGLRSPSKHTREPLDTFTTPPEPVYLSPSLSSVLNEIRFLFIPGMCLTFFSMRIMPSWVLI</sequence>
<organism evidence="1 2">
    <name type="scientific">Panicum virgatum</name>
    <name type="common">Blackwell switchgrass</name>
    <dbReference type="NCBI Taxonomy" id="38727"/>
    <lineage>
        <taxon>Eukaryota</taxon>
        <taxon>Viridiplantae</taxon>
        <taxon>Streptophyta</taxon>
        <taxon>Embryophyta</taxon>
        <taxon>Tracheophyta</taxon>
        <taxon>Spermatophyta</taxon>
        <taxon>Magnoliopsida</taxon>
        <taxon>Liliopsida</taxon>
        <taxon>Poales</taxon>
        <taxon>Poaceae</taxon>
        <taxon>PACMAD clade</taxon>
        <taxon>Panicoideae</taxon>
        <taxon>Panicodae</taxon>
        <taxon>Paniceae</taxon>
        <taxon>Panicinae</taxon>
        <taxon>Panicum</taxon>
        <taxon>Panicum sect. Hiantes</taxon>
    </lineage>
</organism>
<gene>
    <name evidence="1" type="ORF">PVAP13_8NG128402</name>
</gene>
<accession>A0A8T0P8Y1</accession>
<evidence type="ECO:0000313" key="2">
    <source>
        <dbReference type="Proteomes" id="UP000823388"/>
    </source>
</evidence>
<comment type="caution">
    <text evidence="1">The sequence shown here is derived from an EMBL/GenBank/DDBJ whole genome shotgun (WGS) entry which is preliminary data.</text>
</comment>
<protein>
    <submittedName>
        <fullName evidence="1">Uncharacterized protein</fullName>
    </submittedName>
</protein>
<dbReference type="Proteomes" id="UP000823388">
    <property type="component" value="Chromosome 8N"/>
</dbReference>
<evidence type="ECO:0000313" key="1">
    <source>
        <dbReference type="EMBL" id="KAG2558070.1"/>
    </source>
</evidence>
<keyword evidence="2" id="KW-1185">Reference proteome</keyword>
<proteinExistence type="predicted"/>
<name>A0A8T0P8Y1_PANVG</name>
<dbReference type="EMBL" id="CM029052">
    <property type="protein sequence ID" value="KAG2558070.1"/>
    <property type="molecule type" value="Genomic_DNA"/>
</dbReference>